<evidence type="ECO:0000256" key="4">
    <source>
        <dbReference type="ARBA" id="ARBA00023002"/>
    </source>
</evidence>
<evidence type="ECO:0000256" key="3">
    <source>
        <dbReference type="ARBA" id="ARBA00022827"/>
    </source>
</evidence>
<dbReference type="PRINTS" id="PR00368">
    <property type="entry name" value="FADPNR"/>
</dbReference>
<dbReference type="GO" id="GO:0005737">
    <property type="term" value="C:cytoplasm"/>
    <property type="evidence" value="ECO:0007669"/>
    <property type="project" value="TreeGrafter"/>
</dbReference>
<dbReference type="GO" id="GO:0004174">
    <property type="term" value="F:electron-transferring-flavoprotein dehydrogenase activity"/>
    <property type="evidence" value="ECO:0007669"/>
    <property type="project" value="TreeGrafter"/>
</dbReference>
<accession>A0A0M0LPH2</accession>
<dbReference type="Pfam" id="PF07992">
    <property type="entry name" value="Pyr_redox_2"/>
    <property type="match status" value="1"/>
</dbReference>
<dbReference type="OrthoDB" id="202203at2759"/>
<evidence type="ECO:0000256" key="2">
    <source>
        <dbReference type="ARBA" id="ARBA00022630"/>
    </source>
</evidence>
<dbReference type="AlphaFoldDB" id="A0A0M0LPH2"/>
<dbReference type="PANTHER" id="PTHR43735:SF3">
    <property type="entry name" value="FERROPTOSIS SUPPRESSOR PROTEIN 1"/>
    <property type="match status" value="1"/>
</dbReference>
<evidence type="ECO:0000256" key="1">
    <source>
        <dbReference type="ARBA" id="ARBA00006442"/>
    </source>
</evidence>
<proteinExistence type="inferred from homology"/>
<name>A0A0M0LPH2_9EUKA</name>
<dbReference type="InterPro" id="IPR036188">
    <property type="entry name" value="FAD/NAD-bd_sf"/>
</dbReference>
<protein>
    <submittedName>
        <fullName evidence="6">Apoptosis inducing factor</fullName>
    </submittedName>
</protein>
<dbReference type="Proteomes" id="UP000037460">
    <property type="component" value="Unassembled WGS sequence"/>
</dbReference>
<gene>
    <name evidence="6" type="ORF">Ctob_012814</name>
</gene>
<keyword evidence="3" id="KW-0274">FAD</keyword>
<sequence length="556" mass="58953">MARSLRRHASLCGLASGGARGASDAESNFLVASKLFDLHAALAASDGGAAFIAASDLKAFANFGAVGLSPIAADAAPVAVAAALSGSAAPFHEKLTPALEAMRAEIFCAAAGALIELEKGARKKRVVVLGGGFCGAIVAHELTRGDSQGIDTEEFAVTLVDTKEFFEFTPSVLRLMADEKAEEKGMWKKSAIEFEKIMGGKGELIIGSAAAVRRDHVLLGTAAGVASRMVPFDYLVICTGSSYQSNIKTEGTSIEARKRSFALERERIKTAPAINVVGSGLVATELAFDLKAFFPEKPIEMITRSLGFLPRIPGANERVAPLASTHGIKINLGAEVMHVDEQGRASTRSGDAKGLPNARSFWATGYQPNSAFLADARTESIISGMLDSAGYVRTIETCQLDHADLGHIFAGGDICHAGAFTVGERTMNAAIKHGFTIVKNLLKLVGMREGKMKKPLAHFTPGSEFLAVSLGNTNGLLYATDPNTASLFSTKAALEAERGPLKDAGIKGWMELNPAVDYIKFVMIPSAVYNYLVNNDYTSMDQFYGKEQAYLTIDVV</sequence>
<organism evidence="6 7">
    <name type="scientific">Chrysochromulina tobinii</name>
    <dbReference type="NCBI Taxonomy" id="1460289"/>
    <lineage>
        <taxon>Eukaryota</taxon>
        <taxon>Haptista</taxon>
        <taxon>Haptophyta</taxon>
        <taxon>Prymnesiophyceae</taxon>
        <taxon>Prymnesiales</taxon>
        <taxon>Chrysochromulinaceae</taxon>
        <taxon>Chrysochromulina</taxon>
    </lineage>
</organism>
<evidence type="ECO:0000259" key="5">
    <source>
        <dbReference type="Pfam" id="PF07992"/>
    </source>
</evidence>
<keyword evidence="4" id="KW-0560">Oxidoreductase</keyword>
<comment type="similarity">
    <text evidence="1">Belongs to the FAD-dependent oxidoreductase family.</text>
</comment>
<feature type="domain" description="FAD/NAD(P)-binding" evidence="5">
    <location>
        <begin position="125"/>
        <end position="434"/>
    </location>
</feature>
<dbReference type="PRINTS" id="PR00411">
    <property type="entry name" value="PNDRDTASEI"/>
</dbReference>
<dbReference type="InterPro" id="IPR023753">
    <property type="entry name" value="FAD/NAD-binding_dom"/>
</dbReference>
<comment type="caution">
    <text evidence="6">The sequence shown here is derived from an EMBL/GenBank/DDBJ whole genome shotgun (WGS) entry which is preliminary data.</text>
</comment>
<keyword evidence="2" id="KW-0285">Flavoprotein</keyword>
<evidence type="ECO:0000313" key="6">
    <source>
        <dbReference type="EMBL" id="KOO52940.1"/>
    </source>
</evidence>
<dbReference type="Gene3D" id="3.50.50.100">
    <property type="match status" value="1"/>
</dbReference>
<reference evidence="7" key="1">
    <citation type="journal article" date="2015" name="PLoS Genet.">
        <title>Genome Sequence and Transcriptome Analyses of Chrysochromulina tobin: Metabolic Tools for Enhanced Algal Fitness in the Prominent Order Prymnesiales (Haptophyceae).</title>
        <authorList>
            <person name="Hovde B.T."/>
            <person name="Deodato C.R."/>
            <person name="Hunsperger H.M."/>
            <person name="Ryken S.A."/>
            <person name="Yost W."/>
            <person name="Jha R.K."/>
            <person name="Patterson J."/>
            <person name="Monnat R.J. Jr."/>
            <person name="Barlow S.B."/>
            <person name="Starkenburg S.R."/>
            <person name="Cattolico R.A."/>
        </authorList>
    </citation>
    <scope>NUCLEOTIDE SEQUENCE</scope>
    <source>
        <strain evidence="7">CCMP291</strain>
    </source>
</reference>
<dbReference type="SUPFAM" id="SSF51905">
    <property type="entry name" value="FAD/NAD(P)-binding domain"/>
    <property type="match status" value="1"/>
</dbReference>
<dbReference type="EMBL" id="JWZX01000450">
    <property type="protein sequence ID" value="KOO52940.1"/>
    <property type="molecule type" value="Genomic_DNA"/>
</dbReference>
<evidence type="ECO:0000313" key="7">
    <source>
        <dbReference type="Proteomes" id="UP000037460"/>
    </source>
</evidence>
<dbReference type="GO" id="GO:0050660">
    <property type="term" value="F:flavin adenine dinucleotide binding"/>
    <property type="evidence" value="ECO:0007669"/>
    <property type="project" value="TreeGrafter"/>
</dbReference>
<dbReference type="PANTHER" id="PTHR43735">
    <property type="entry name" value="APOPTOSIS-INDUCING FACTOR 1"/>
    <property type="match status" value="1"/>
</dbReference>
<keyword evidence="7" id="KW-1185">Reference proteome</keyword>